<evidence type="ECO:0000313" key="2">
    <source>
        <dbReference type="EMBL" id="KAF3524879.1"/>
    </source>
</evidence>
<reference evidence="2" key="1">
    <citation type="submission" date="2019-12" db="EMBL/GenBank/DDBJ databases">
        <title>Genome sequencing and annotation of Brassica cretica.</title>
        <authorList>
            <person name="Studholme D.J."/>
            <person name="Sarris P."/>
        </authorList>
    </citation>
    <scope>NUCLEOTIDE SEQUENCE</scope>
    <source>
        <strain evidence="2">PFS-109/04</strain>
        <tissue evidence="2">Leaf</tissue>
    </source>
</reference>
<dbReference type="AlphaFoldDB" id="A0A8S9PVM3"/>
<evidence type="ECO:0000313" key="3">
    <source>
        <dbReference type="Proteomes" id="UP000712600"/>
    </source>
</evidence>
<evidence type="ECO:0000256" key="1">
    <source>
        <dbReference type="SAM" id="MobiDB-lite"/>
    </source>
</evidence>
<protein>
    <submittedName>
        <fullName evidence="2">Uncharacterized protein</fullName>
    </submittedName>
</protein>
<accession>A0A8S9PVM3</accession>
<name>A0A8S9PVM3_BRACR</name>
<dbReference type="Proteomes" id="UP000712600">
    <property type="component" value="Unassembled WGS sequence"/>
</dbReference>
<dbReference type="EMBL" id="QGKX02001347">
    <property type="protein sequence ID" value="KAF3524879.1"/>
    <property type="molecule type" value="Genomic_DNA"/>
</dbReference>
<comment type="caution">
    <text evidence="2">The sequence shown here is derived from an EMBL/GenBank/DDBJ whole genome shotgun (WGS) entry which is preliminary data.</text>
</comment>
<sequence>MTSYVGGSLLHHSCVNSLIDVRHQMSKKGSTLPYLNTSISWGGMISTEPLSLKVVDARPEHMHATKQISFQDQDSPSTQSTCQSYTEVASSGDDEHDYWEVLRVEFLAEYKNLSLNFN</sequence>
<gene>
    <name evidence="2" type="ORF">F2Q69_00051486</name>
</gene>
<feature type="region of interest" description="Disordered" evidence="1">
    <location>
        <begin position="67"/>
        <end position="93"/>
    </location>
</feature>
<proteinExistence type="predicted"/>
<organism evidence="2 3">
    <name type="scientific">Brassica cretica</name>
    <name type="common">Mustard</name>
    <dbReference type="NCBI Taxonomy" id="69181"/>
    <lineage>
        <taxon>Eukaryota</taxon>
        <taxon>Viridiplantae</taxon>
        <taxon>Streptophyta</taxon>
        <taxon>Embryophyta</taxon>
        <taxon>Tracheophyta</taxon>
        <taxon>Spermatophyta</taxon>
        <taxon>Magnoliopsida</taxon>
        <taxon>eudicotyledons</taxon>
        <taxon>Gunneridae</taxon>
        <taxon>Pentapetalae</taxon>
        <taxon>rosids</taxon>
        <taxon>malvids</taxon>
        <taxon>Brassicales</taxon>
        <taxon>Brassicaceae</taxon>
        <taxon>Brassiceae</taxon>
        <taxon>Brassica</taxon>
    </lineage>
</organism>
<feature type="compositionally biased region" description="Polar residues" evidence="1">
    <location>
        <begin position="67"/>
        <end position="89"/>
    </location>
</feature>